<evidence type="ECO:0000313" key="2">
    <source>
        <dbReference type="EMBL" id="KAK3339296.1"/>
    </source>
</evidence>
<dbReference type="EMBL" id="JAUEPP010000007">
    <property type="protein sequence ID" value="KAK3339296.1"/>
    <property type="molecule type" value="Genomic_DNA"/>
</dbReference>
<dbReference type="GeneID" id="87860235"/>
<evidence type="ECO:0000313" key="3">
    <source>
        <dbReference type="Proteomes" id="UP001278500"/>
    </source>
</evidence>
<dbReference type="RefSeq" id="XP_062678656.1">
    <property type="nucleotide sequence ID" value="XM_062823081.1"/>
</dbReference>
<proteinExistence type="predicted"/>
<gene>
    <name evidence="2" type="ORF">B0H65DRAFT_296239</name>
</gene>
<feature type="region of interest" description="Disordered" evidence="1">
    <location>
        <begin position="70"/>
        <end position="143"/>
    </location>
</feature>
<organism evidence="2 3">
    <name type="scientific">Neurospora tetraspora</name>
    <dbReference type="NCBI Taxonomy" id="94610"/>
    <lineage>
        <taxon>Eukaryota</taxon>
        <taxon>Fungi</taxon>
        <taxon>Dikarya</taxon>
        <taxon>Ascomycota</taxon>
        <taxon>Pezizomycotina</taxon>
        <taxon>Sordariomycetes</taxon>
        <taxon>Sordariomycetidae</taxon>
        <taxon>Sordariales</taxon>
        <taxon>Sordariaceae</taxon>
        <taxon>Neurospora</taxon>
    </lineage>
</organism>
<dbReference type="Proteomes" id="UP001278500">
    <property type="component" value="Unassembled WGS sequence"/>
</dbReference>
<sequence length="319" mass="35135">MGNFGLGSTYLRKVPLAATNAASARAFGSTLLQADRHRNGDMNNNDSIGIHDHDLTAPCPPLGRRITERQAHVHESPVPYRQCPRSTLDSIGARQESKRTASSIRVDKGETSGGGVRNTSVGWVDPRAPGPGPARLPGIPPSSTCRQSGSGLLLLRAPGHGTGSLDFAFTDRKPTRPRPDKGHFTTSTLLRRHHTLEAYWIPNFITMHSGDWVDRELPAIETNQADQPATGLGTRPACCYRCLETPPLFSFFLVLLLFRHFIVLYRNPSRGKKQRSRSPHQKKGNFLPCHPPAISLTASYYNALYTTHGSITLHHIMLK</sequence>
<reference evidence="2" key="2">
    <citation type="submission" date="2023-06" db="EMBL/GenBank/DDBJ databases">
        <authorList>
            <consortium name="Lawrence Berkeley National Laboratory"/>
            <person name="Haridas S."/>
            <person name="Hensen N."/>
            <person name="Bonometti L."/>
            <person name="Westerberg I."/>
            <person name="Brannstrom I.O."/>
            <person name="Guillou S."/>
            <person name="Cros-Aarteil S."/>
            <person name="Calhoun S."/>
            <person name="Kuo A."/>
            <person name="Mondo S."/>
            <person name="Pangilinan J."/>
            <person name="Riley R."/>
            <person name="Labutti K."/>
            <person name="Andreopoulos B."/>
            <person name="Lipzen A."/>
            <person name="Chen C."/>
            <person name="Yanf M."/>
            <person name="Daum C."/>
            <person name="Ng V."/>
            <person name="Clum A."/>
            <person name="Steindorff A."/>
            <person name="Ohm R."/>
            <person name="Martin F."/>
            <person name="Silar P."/>
            <person name="Natvig D."/>
            <person name="Lalanne C."/>
            <person name="Gautier V."/>
            <person name="Ament-Velasquez S.L."/>
            <person name="Kruys A."/>
            <person name="Hutchinson M.I."/>
            <person name="Powell A.J."/>
            <person name="Barry K."/>
            <person name="Miller A.N."/>
            <person name="Grigoriev I.V."/>
            <person name="Debuchy R."/>
            <person name="Gladieux P."/>
            <person name="Thoren M.H."/>
            <person name="Johannesson H."/>
        </authorList>
    </citation>
    <scope>NUCLEOTIDE SEQUENCE</scope>
    <source>
        <strain evidence="2">CBS 560.94</strain>
    </source>
</reference>
<comment type="caution">
    <text evidence="2">The sequence shown here is derived from an EMBL/GenBank/DDBJ whole genome shotgun (WGS) entry which is preliminary data.</text>
</comment>
<accession>A0AAE0J9S0</accession>
<name>A0AAE0J9S0_9PEZI</name>
<keyword evidence="3" id="KW-1185">Reference proteome</keyword>
<evidence type="ECO:0000256" key="1">
    <source>
        <dbReference type="SAM" id="MobiDB-lite"/>
    </source>
</evidence>
<dbReference type="AlphaFoldDB" id="A0AAE0J9S0"/>
<feature type="compositionally biased region" description="Pro residues" evidence="1">
    <location>
        <begin position="128"/>
        <end position="140"/>
    </location>
</feature>
<protein>
    <submittedName>
        <fullName evidence="2">Uncharacterized protein</fullName>
    </submittedName>
</protein>
<feature type="compositionally biased region" description="Basic and acidic residues" evidence="1">
    <location>
        <begin position="95"/>
        <end position="110"/>
    </location>
</feature>
<reference evidence="2" key="1">
    <citation type="journal article" date="2023" name="Mol. Phylogenet. Evol.">
        <title>Genome-scale phylogeny and comparative genomics of the fungal order Sordariales.</title>
        <authorList>
            <person name="Hensen N."/>
            <person name="Bonometti L."/>
            <person name="Westerberg I."/>
            <person name="Brannstrom I.O."/>
            <person name="Guillou S."/>
            <person name="Cros-Aarteil S."/>
            <person name="Calhoun S."/>
            <person name="Haridas S."/>
            <person name="Kuo A."/>
            <person name="Mondo S."/>
            <person name="Pangilinan J."/>
            <person name="Riley R."/>
            <person name="LaButti K."/>
            <person name="Andreopoulos B."/>
            <person name="Lipzen A."/>
            <person name="Chen C."/>
            <person name="Yan M."/>
            <person name="Daum C."/>
            <person name="Ng V."/>
            <person name="Clum A."/>
            <person name="Steindorff A."/>
            <person name="Ohm R.A."/>
            <person name="Martin F."/>
            <person name="Silar P."/>
            <person name="Natvig D.O."/>
            <person name="Lalanne C."/>
            <person name="Gautier V."/>
            <person name="Ament-Velasquez S.L."/>
            <person name="Kruys A."/>
            <person name="Hutchinson M.I."/>
            <person name="Powell A.J."/>
            <person name="Barry K."/>
            <person name="Miller A.N."/>
            <person name="Grigoriev I.V."/>
            <person name="Debuchy R."/>
            <person name="Gladieux P."/>
            <person name="Hiltunen Thoren M."/>
            <person name="Johannesson H."/>
        </authorList>
    </citation>
    <scope>NUCLEOTIDE SEQUENCE</scope>
    <source>
        <strain evidence="2">CBS 560.94</strain>
    </source>
</reference>